<evidence type="ECO:0000259" key="27">
    <source>
        <dbReference type="Pfam" id="PF23752"/>
    </source>
</evidence>
<evidence type="ECO:0000313" key="30">
    <source>
        <dbReference type="Proteomes" id="UP000664991"/>
    </source>
</evidence>
<evidence type="ECO:0000256" key="24">
    <source>
        <dbReference type="ARBA" id="ARBA00083873"/>
    </source>
</evidence>
<keyword evidence="12" id="KW-0853">WD repeat</keyword>
<dbReference type="InterPro" id="IPR020412">
    <property type="entry name" value="IL-11_mml"/>
</dbReference>
<dbReference type="InterPro" id="IPR009079">
    <property type="entry name" value="4_helix_cytokine-like_core"/>
</dbReference>
<dbReference type="SUPFAM" id="SSF47266">
    <property type="entry name" value="4-helical cytokines"/>
    <property type="match status" value="1"/>
</dbReference>
<evidence type="ECO:0000256" key="14">
    <source>
        <dbReference type="ARBA" id="ARBA00022737"/>
    </source>
</evidence>
<evidence type="ECO:0000256" key="2">
    <source>
        <dbReference type="ARBA" id="ARBA00004123"/>
    </source>
</evidence>
<dbReference type="Pfam" id="PF07400">
    <property type="entry name" value="IL11"/>
    <property type="match status" value="1"/>
</dbReference>
<dbReference type="SUPFAM" id="SSF50978">
    <property type="entry name" value="WD40 repeat-like"/>
    <property type="match status" value="1"/>
</dbReference>
<dbReference type="Proteomes" id="UP000664991">
    <property type="component" value="Unassembled WGS sequence"/>
</dbReference>
<proteinExistence type="inferred from homology"/>
<feature type="domain" description="WDR11 second beta-propeller" evidence="27">
    <location>
        <begin position="484"/>
        <end position="825"/>
    </location>
</feature>
<dbReference type="InterPro" id="IPR057852">
    <property type="entry name" value="Beta-prop_WDR11_1st"/>
</dbReference>
<dbReference type="GO" id="GO:0008083">
    <property type="term" value="F:growth factor activity"/>
    <property type="evidence" value="ECO:0007669"/>
    <property type="project" value="UniProtKB-KW"/>
</dbReference>
<dbReference type="SUPFAM" id="SSF50998">
    <property type="entry name" value="Quinoprotein alcohol dehydrogenase-like"/>
    <property type="match status" value="1"/>
</dbReference>
<organism evidence="29 30">
    <name type="scientific">Ovis aries</name>
    <name type="common">Sheep</name>
    <dbReference type="NCBI Taxonomy" id="9940"/>
    <lineage>
        <taxon>Eukaryota</taxon>
        <taxon>Metazoa</taxon>
        <taxon>Chordata</taxon>
        <taxon>Craniata</taxon>
        <taxon>Vertebrata</taxon>
        <taxon>Euteleostomi</taxon>
        <taxon>Mammalia</taxon>
        <taxon>Eutheria</taxon>
        <taxon>Laurasiatheria</taxon>
        <taxon>Artiodactyla</taxon>
        <taxon>Ruminantia</taxon>
        <taxon>Pecora</taxon>
        <taxon>Bovidae</taxon>
        <taxon>Caprinae</taxon>
        <taxon>Ovis</taxon>
    </lineage>
</organism>
<dbReference type="FunFam" id="1.20.1250.10:FF:000017">
    <property type="entry name" value="Interleukin 11"/>
    <property type="match status" value="1"/>
</dbReference>
<keyword evidence="20" id="KW-0968">Cytoplasmic vesicle</keyword>
<dbReference type="Pfam" id="PF23751">
    <property type="entry name" value="Beta-prop_WDR11_1st"/>
    <property type="match status" value="1"/>
</dbReference>
<evidence type="ECO:0000256" key="7">
    <source>
        <dbReference type="ARBA" id="ARBA00007432"/>
    </source>
</evidence>
<evidence type="ECO:0000256" key="3">
    <source>
        <dbReference type="ARBA" id="ARBA00004430"/>
    </source>
</evidence>
<keyword evidence="14" id="KW-0677">Repeat</keyword>
<dbReference type="InterPro" id="IPR001680">
    <property type="entry name" value="WD40_rpt"/>
</dbReference>
<dbReference type="GO" id="GO:0036064">
    <property type="term" value="C:ciliary basal body"/>
    <property type="evidence" value="ECO:0007669"/>
    <property type="project" value="UniProtKB-ARBA"/>
</dbReference>
<gene>
    <name evidence="29" type="ORF">JEQ12_011717</name>
</gene>
<dbReference type="Pfam" id="PF23753">
    <property type="entry name" value="TPR_WDR11"/>
    <property type="match status" value="1"/>
</dbReference>
<evidence type="ECO:0000256" key="25">
    <source>
        <dbReference type="SAM" id="MobiDB-lite"/>
    </source>
</evidence>
<evidence type="ECO:0000256" key="23">
    <source>
        <dbReference type="ARBA" id="ARBA00072545"/>
    </source>
</evidence>
<dbReference type="GO" id="GO:0005794">
    <property type="term" value="C:Golgi apparatus"/>
    <property type="evidence" value="ECO:0007669"/>
    <property type="project" value="UniProtKB-SubCell"/>
</dbReference>
<keyword evidence="18" id="KW-0539">Nucleus</keyword>
<evidence type="ECO:0000256" key="4">
    <source>
        <dbReference type="ARBA" id="ARBA00004541"/>
    </source>
</evidence>
<keyword evidence="17" id="KW-0206">Cytoskeleton</keyword>
<dbReference type="PANTHER" id="PTHR14593:SF5">
    <property type="entry name" value="WD REPEAT-CONTAINING PROTEIN 11"/>
    <property type="match status" value="1"/>
</dbReference>
<dbReference type="GO" id="GO:0005930">
    <property type="term" value="C:axoneme"/>
    <property type="evidence" value="ECO:0007669"/>
    <property type="project" value="UniProtKB-SubCell"/>
</dbReference>
<evidence type="ECO:0000256" key="1">
    <source>
        <dbReference type="ARBA" id="ARBA00004120"/>
    </source>
</evidence>
<dbReference type="InterPro" id="IPR015943">
    <property type="entry name" value="WD40/YVTN_repeat-like_dom_sf"/>
</dbReference>
<evidence type="ECO:0000256" key="13">
    <source>
        <dbReference type="ARBA" id="ARBA00022729"/>
    </source>
</evidence>
<evidence type="ECO:0000313" key="29">
    <source>
        <dbReference type="EMBL" id="KAG5196081.1"/>
    </source>
</evidence>
<evidence type="ECO:0000256" key="17">
    <source>
        <dbReference type="ARBA" id="ARBA00023212"/>
    </source>
</evidence>
<evidence type="ECO:0000256" key="11">
    <source>
        <dbReference type="ARBA" id="ARBA00022553"/>
    </source>
</evidence>
<dbReference type="FunFam" id="2.130.10.10:FF:000204">
    <property type="entry name" value="WD repeat domain 11"/>
    <property type="match status" value="1"/>
</dbReference>
<dbReference type="SMART" id="SM00320">
    <property type="entry name" value="WD40"/>
    <property type="match status" value="6"/>
</dbReference>
<comment type="similarity">
    <text evidence="7">Belongs to the IL-6 superfamily.</text>
</comment>
<comment type="subcellular location">
    <subcellularLocation>
        <location evidence="3">Cytoplasm</location>
        <location evidence="3">Cytoskeleton</location>
        <location evidence="3">Cilium axoneme</location>
    </subcellularLocation>
    <subcellularLocation>
        <location evidence="1">Cytoplasm</location>
        <location evidence="1">Cytoskeleton</location>
        <location evidence="1">Cilium basal body</location>
    </subcellularLocation>
    <subcellularLocation>
        <location evidence="4">Cytoplasmic vesicle</location>
    </subcellularLocation>
    <subcellularLocation>
        <location evidence="5">Golgi apparatus</location>
        <location evidence="5">trans-Golgi network</location>
    </subcellularLocation>
    <subcellularLocation>
        <location evidence="2">Nucleus</location>
    </subcellularLocation>
    <subcellularLocation>
        <location evidence="6">Secreted</location>
    </subcellularLocation>
</comment>
<evidence type="ECO:0000256" key="16">
    <source>
        <dbReference type="ARBA" id="ARBA00023034"/>
    </source>
</evidence>
<evidence type="ECO:0000256" key="18">
    <source>
        <dbReference type="ARBA" id="ARBA00023242"/>
    </source>
</evidence>
<dbReference type="GO" id="GO:0060271">
    <property type="term" value="P:cilium assembly"/>
    <property type="evidence" value="ECO:0007669"/>
    <property type="project" value="UniProtKB-ARBA"/>
</dbReference>
<keyword evidence="9" id="KW-0202">Cytokine</keyword>
<keyword evidence="8" id="KW-0963">Cytoplasm</keyword>
<dbReference type="InterPro" id="IPR019775">
    <property type="entry name" value="WD40_repeat_CS"/>
</dbReference>
<dbReference type="PANTHER" id="PTHR14593">
    <property type="entry name" value="WD REPEAT-CONTAINING PROTEIN 11"/>
    <property type="match status" value="1"/>
</dbReference>
<keyword evidence="16" id="KW-0333">Golgi apparatus</keyword>
<accession>A0A835ZQA1</accession>
<evidence type="ECO:0000259" key="26">
    <source>
        <dbReference type="Pfam" id="PF23751"/>
    </source>
</evidence>
<dbReference type="GO" id="GO:0005125">
    <property type="term" value="F:cytokine activity"/>
    <property type="evidence" value="ECO:0007669"/>
    <property type="project" value="UniProtKB-KW"/>
</dbReference>
<reference evidence="29 30" key="1">
    <citation type="submission" date="2020-12" db="EMBL/GenBank/DDBJ databases">
        <title>De novo assembly of Tibetan sheep genome.</title>
        <authorList>
            <person name="Li X."/>
        </authorList>
    </citation>
    <scope>NUCLEOTIDE SEQUENCE [LARGE SCALE GENOMIC DNA]</scope>
    <source>
        <tissue evidence="29">Heart</tissue>
    </source>
</reference>
<dbReference type="PRINTS" id="PR01943">
    <property type="entry name" value="INTLKN11MAML"/>
</dbReference>
<comment type="caution">
    <text evidence="29">The sequence shown here is derived from an EMBL/GenBank/DDBJ whole genome shotgun (WGS) entry which is preliminary data.</text>
</comment>
<evidence type="ECO:0000256" key="12">
    <source>
        <dbReference type="ARBA" id="ARBA00022574"/>
    </source>
</evidence>
<evidence type="ECO:0000256" key="20">
    <source>
        <dbReference type="ARBA" id="ARBA00023329"/>
    </source>
</evidence>
<dbReference type="Gene3D" id="1.20.1250.10">
    <property type="match status" value="1"/>
</dbReference>
<dbReference type="GO" id="GO:0008284">
    <property type="term" value="P:positive regulation of cell population proliferation"/>
    <property type="evidence" value="ECO:0007669"/>
    <property type="project" value="UniProtKB-ARBA"/>
</dbReference>
<name>A0A835ZQA1_SHEEP</name>
<evidence type="ECO:0000256" key="9">
    <source>
        <dbReference type="ARBA" id="ARBA00022514"/>
    </source>
</evidence>
<dbReference type="GO" id="GO:0031410">
    <property type="term" value="C:cytoplasmic vesicle"/>
    <property type="evidence" value="ECO:0007669"/>
    <property type="project" value="UniProtKB-SubCell"/>
</dbReference>
<evidence type="ECO:0000256" key="15">
    <source>
        <dbReference type="ARBA" id="ARBA00023030"/>
    </source>
</evidence>
<evidence type="ECO:0000256" key="21">
    <source>
        <dbReference type="ARBA" id="ARBA00054021"/>
    </source>
</evidence>
<sequence length="1749" mass="193937">MLPYTVNFKVSARTLTGALNAHNKAAVDWGWQGLIAYGCHSLVVVIDSNTAQTLQVLEKHKADVVKVKWARENYHHNIGSPYSLRLASADVNGKIIVWDVAAGVAQCEIQEHAKPIQDVQWLWNQDASRDLLLAIHPPNYIVLWNADTGTKLWKKSYADNILSFSFDPFDPSHLTLLTSEGIVFISDFSPSKPPSGPGKKVYISSPHSSPAHNKLAAATGAKKALNKVKILITQEKPSAEFITLNDCLQLAYLPSKRNHMLLLYPREILILDLEVNQTVGVIAIERTGVPFLQVIPCFQRDGLFCLHENGCITLRVRRSYSSIFTTSNEEPDPDPVQELTYDLRSQCDAIRVTKTVRPFSMVCCPVNENAAALIVSDGRVMIWELKSAVCNRNSRSSSSGLSPLYSPVSFCGIPGGILQNKLPDLSLDNMIGQSAVAGEEHPKGSVLQEVQLKFLLTGLLSGLPSPQFAIRMCPPLTTKNIKMYQPLLAVGTSNGSILVYHLTSGLLHKELSIHSCEVKGIEWTSLTGFLSFATSTPNNMGLVRNELQLVDLPTGRSIAFRGERGNDESPIEMIKVSHLKQYLAVVFKDKPLELWDVRTCTILREMSKNFPAITALEWSPSHNLKSLRKKQLATREAMARQTVVSDTELSVVESSVISLLQEAESKSELSQNISAREHFVFTDNDGQVYHLTVEGNSVKDSARIPPDGSMGSITCIAWKGDTLVLGDMDGNLNFWDLKGRVSRGIPTHRSWVKKIRFAPGKGNQKLIAMYNDGAEVWDSKEVQMVSSLRSGRNVTFRILDVDWCTSDKVILASDDGCIRVLEMSMKSTCFRMDEQELTEPVWCPYLLVPRAALALKAFLLHQPWNGQYSLDISHVDYPENEEIKNLLQEQLNSLSNDIKKLLLDPEFTLLQRCLLVSRLYGDESELHFWTVAAHYLHSLSQEKAVSTPVVKEAVPRDRVNNPLDICYDVLCENAYFQKFQLERVNLQEVKRSTYDHTRKCTDQLLLLGQTDRAVQLLLETSADNQHYYCDSLKACLVTTVTSSGPSQSTIKLVATNMIANGKLAEGVQLLCLIDKAADACRYLQTYGEWNRAAWLAKVRLNSEECADVLKRWVDHLCSPQVNQKSKALLVLLSLGCFSSVAETLHSMRYFDRAALFVEACLKYGAIEVSEDTDILYWDVFAEGEPDATSLSLPPPSVPQLAAGHKPPSLCDYPSVVRNEAWAFFKEFWGQLIVICVPVSLLLLDQSSSRILAQYLALESQTLGLGKKEEFSSTPRLVGLWGGEDEVIEVICPFTNEEMKTCPGYLTYAATEPFRVKDNTRSLGKTMKRNEAKVLPDVSGDLFEAAVVIHLQVPPAEQRSPDGVAGSLLESTEAGLCPLSKVFHYHQKVLSVLDLRKNKIQFVMTGSGQTQDEASQRESKAELSQGVGSPSPPVATAQEKPGTRMFQCPSRDAGGDQTWWQTPPHLGLRALPRLLRVKGQRYSVVDKNHVTLDLNFGFASSYMTSDQAISNSFTEIQCGDFKHGPYRMSSPGFQEPEYSVRARRARLRAARRPGVCCLVLAALSLWPDRAAAPGPPPAPPRASPDPRAELDSAVLLTRSLLADTRQLAEQLRDKFPADEDHSLDSLPTLAMSVGALGALRLPGVLTRLRADLFSYLRHVRWLRRSGGPSLRTLEPELGTLQAGLDRLLLQLQLLMSRLALPQAPPDPPAPPLARLASAWGRIQAAHAILGGLQLTLDWALRGLLLLKTRL</sequence>
<evidence type="ECO:0000256" key="8">
    <source>
        <dbReference type="ARBA" id="ARBA00022490"/>
    </source>
</evidence>
<dbReference type="EMBL" id="JAEMGP010000022">
    <property type="protein sequence ID" value="KAG5196081.1"/>
    <property type="molecule type" value="Genomic_DNA"/>
</dbReference>
<dbReference type="InterPro" id="IPR036322">
    <property type="entry name" value="WD40_repeat_dom_sf"/>
</dbReference>
<keyword evidence="10" id="KW-0964">Secreted</keyword>
<dbReference type="Pfam" id="PF23752">
    <property type="entry name" value="Beta-prop_WDR11_2nd"/>
    <property type="match status" value="1"/>
</dbReference>
<evidence type="ECO:0000256" key="22">
    <source>
        <dbReference type="ARBA" id="ARBA00070583"/>
    </source>
</evidence>
<evidence type="ECO:0000256" key="5">
    <source>
        <dbReference type="ARBA" id="ARBA00004601"/>
    </source>
</evidence>
<dbReference type="Gene3D" id="2.130.10.10">
    <property type="entry name" value="YVTN repeat-like/Quinoprotein amine dehydrogenase"/>
    <property type="match status" value="3"/>
</dbReference>
<evidence type="ECO:0000256" key="6">
    <source>
        <dbReference type="ARBA" id="ARBA00004613"/>
    </source>
</evidence>
<dbReference type="FunFam" id="2.130.10.10:FF:000309">
    <property type="entry name" value="WD repeat domain 11"/>
    <property type="match status" value="1"/>
</dbReference>
<keyword evidence="13" id="KW-0732">Signal</keyword>
<feature type="domain" description="WDR11 first beta-propeller" evidence="26">
    <location>
        <begin position="21"/>
        <end position="320"/>
    </location>
</feature>
<dbReference type="FunFam" id="2.130.10.10:FF:000210">
    <property type="entry name" value="WD repeat-containing protein 11 isoform X1"/>
    <property type="match status" value="1"/>
</dbReference>
<keyword evidence="15" id="KW-0339">Growth factor</keyword>
<dbReference type="InterPro" id="IPR057853">
    <property type="entry name" value="Beta-prop_WDR11_2nd"/>
</dbReference>
<dbReference type="GO" id="GO:0005615">
    <property type="term" value="C:extracellular space"/>
    <property type="evidence" value="ECO:0007669"/>
    <property type="project" value="UniProtKB-KW"/>
</dbReference>
<evidence type="ECO:0000256" key="10">
    <source>
        <dbReference type="ARBA" id="ARBA00022525"/>
    </source>
</evidence>
<keyword evidence="11" id="KW-0597">Phosphoprotein</keyword>
<evidence type="ECO:0000259" key="28">
    <source>
        <dbReference type="Pfam" id="PF23753"/>
    </source>
</evidence>
<dbReference type="InterPro" id="IPR039694">
    <property type="entry name" value="WDR11"/>
</dbReference>
<protein>
    <recommendedName>
        <fullName evidence="23">Interleukin-11</fullName>
    </recommendedName>
    <alternativeName>
        <fullName evidence="24">Bromodomain and WD repeat-containing protein 2</fullName>
    </alternativeName>
    <alternativeName>
        <fullName evidence="22">WD repeat-containing protein 11</fullName>
    </alternativeName>
</protein>
<keyword evidence="19" id="KW-0966">Cell projection</keyword>
<dbReference type="PROSITE" id="PS00678">
    <property type="entry name" value="WD_REPEATS_1"/>
    <property type="match status" value="1"/>
</dbReference>
<dbReference type="InterPro" id="IPR020438">
    <property type="entry name" value="IL-11"/>
</dbReference>
<feature type="region of interest" description="Disordered" evidence="25">
    <location>
        <begin position="1405"/>
        <end position="1440"/>
    </location>
</feature>
<dbReference type="InterPro" id="IPR011047">
    <property type="entry name" value="Quinoprotein_ADH-like_sf"/>
</dbReference>
<dbReference type="InterPro" id="IPR057854">
    <property type="entry name" value="TPR_WDR11"/>
</dbReference>
<evidence type="ECO:0000256" key="19">
    <source>
        <dbReference type="ARBA" id="ARBA00023273"/>
    </source>
</evidence>
<feature type="domain" description="WDR11 TPR" evidence="28">
    <location>
        <begin position="982"/>
        <end position="1163"/>
    </location>
</feature>
<dbReference type="GO" id="GO:0005634">
    <property type="term" value="C:nucleus"/>
    <property type="evidence" value="ECO:0007669"/>
    <property type="project" value="UniProtKB-SubCell"/>
</dbReference>
<dbReference type="GO" id="GO:0048513">
    <property type="term" value="P:animal organ development"/>
    <property type="evidence" value="ECO:0007669"/>
    <property type="project" value="UniProtKB-ARBA"/>
</dbReference>
<comment type="function">
    <text evidence="21">Involved in the Hedgehog (Hh) signaling pathway, is essential for normal ciliogenesis. Regulates the proteolytic processing of GLI3 and cooperates with the transcription factor EMX1 in the induction of downstream Hh pathway gene expression and gonadotropin-releasing hormone production. WDR11 complex facilitates the tethering of Adaptor protein-1 complex (AP-1)-derived vesicles. WDR11 complex acts together with TBC1D23 to facilitate the golgin-mediated capture of vesicles generated using AP-1.</text>
</comment>